<keyword evidence="1" id="KW-0812">Transmembrane</keyword>
<dbReference type="Pfam" id="PF17255">
    <property type="entry name" value="EbsA"/>
    <property type="match status" value="1"/>
</dbReference>
<reference evidence="2" key="2">
    <citation type="submission" date="2021-04" db="EMBL/GenBank/DDBJ databases">
        <authorList>
            <person name="Gilroy R."/>
        </authorList>
    </citation>
    <scope>NUCLEOTIDE SEQUENCE</scope>
    <source>
        <strain evidence="2">CHK169-4300</strain>
    </source>
</reference>
<protein>
    <submittedName>
        <fullName evidence="2">EbsA family protein</fullName>
    </submittedName>
</protein>
<feature type="transmembrane region" description="Helical" evidence="1">
    <location>
        <begin position="44"/>
        <end position="61"/>
    </location>
</feature>
<comment type="caution">
    <text evidence="2">The sequence shown here is derived from an EMBL/GenBank/DDBJ whole genome shotgun (WGS) entry which is preliminary data.</text>
</comment>
<evidence type="ECO:0000256" key="1">
    <source>
        <dbReference type="SAM" id="Phobius"/>
    </source>
</evidence>
<keyword evidence="1" id="KW-0472">Membrane</keyword>
<proteinExistence type="predicted"/>
<organism evidence="2 3">
    <name type="scientific">Candidatus Atopostipes pullistercoris</name>
    <dbReference type="NCBI Taxonomy" id="2838467"/>
    <lineage>
        <taxon>Bacteria</taxon>
        <taxon>Bacillati</taxon>
        <taxon>Bacillota</taxon>
        <taxon>Bacilli</taxon>
        <taxon>Lactobacillales</taxon>
        <taxon>Carnobacteriaceae</taxon>
        <taxon>Atopostipes</taxon>
    </lineage>
</organism>
<sequence>MNNKNIKPLKLNIRFELAYEVISYSILVILIGLAYVFASNLLAFNWYTVIFGVLAIFLYILKRKSYLLIEKDVLSIYYFYFFKKKKIEMKTIDEFVFYKSSRKVEIRSNNQTILIIYLKDKKKRKLLDWLVQHYPNIPCLFFSENETIG</sequence>
<dbReference type="InterPro" id="IPR020215">
    <property type="entry name" value="EbsA-like"/>
</dbReference>
<dbReference type="AlphaFoldDB" id="A0A9D2JZ47"/>
<reference evidence="2" key="1">
    <citation type="journal article" date="2021" name="PeerJ">
        <title>Extensive microbial diversity within the chicken gut microbiome revealed by metagenomics and culture.</title>
        <authorList>
            <person name="Gilroy R."/>
            <person name="Ravi A."/>
            <person name="Getino M."/>
            <person name="Pursley I."/>
            <person name="Horton D.L."/>
            <person name="Alikhan N.F."/>
            <person name="Baker D."/>
            <person name="Gharbi K."/>
            <person name="Hall N."/>
            <person name="Watson M."/>
            <person name="Adriaenssens E.M."/>
            <person name="Foster-Nyarko E."/>
            <person name="Jarju S."/>
            <person name="Secka A."/>
            <person name="Antonio M."/>
            <person name="Oren A."/>
            <person name="Chaudhuri R.R."/>
            <person name="La Ragione R."/>
            <person name="Hildebrand F."/>
            <person name="Pallen M.J."/>
        </authorList>
    </citation>
    <scope>NUCLEOTIDE SEQUENCE</scope>
    <source>
        <strain evidence="2">CHK169-4300</strain>
    </source>
</reference>
<feature type="transmembrane region" description="Helical" evidence="1">
    <location>
        <begin position="21"/>
        <end position="38"/>
    </location>
</feature>
<dbReference type="Proteomes" id="UP000824106">
    <property type="component" value="Unassembled WGS sequence"/>
</dbReference>
<evidence type="ECO:0000313" key="3">
    <source>
        <dbReference type="Proteomes" id="UP000824106"/>
    </source>
</evidence>
<dbReference type="EMBL" id="DXAZ01000150">
    <property type="protein sequence ID" value="HIZ71858.1"/>
    <property type="molecule type" value="Genomic_DNA"/>
</dbReference>
<name>A0A9D2JZ47_9LACT</name>
<evidence type="ECO:0000313" key="2">
    <source>
        <dbReference type="EMBL" id="HIZ71858.1"/>
    </source>
</evidence>
<accession>A0A9D2JZ47</accession>
<gene>
    <name evidence="2" type="ORF">H9808_08885</name>
</gene>
<keyword evidence="1" id="KW-1133">Transmembrane helix</keyword>